<dbReference type="Proteomes" id="UP001162060">
    <property type="component" value="Unassembled WGS sequence"/>
</dbReference>
<protein>
    <recommendedName>
        <fullName evidence="3">Polyprotein</fullName>
    </recommendedName>
</protein>
<reference evidence="1" key="1">
    <citation type="submission" date="2024-01" db="EMBL/GenBank/DDBJ databases">
        <authorList>
            <person name="Webb A."/>
        </authorList>
    </citation>
    <scope>NUCLEOTIDE SEQUENCE</scope>
    <source>
        <strain evidence="1">Pm1</strain>
    </source>
</reference>
<comment type="caution">
    <text evidence="1">The sequence shown here is derived from an EMBL/GenBank/DDBJ whole genome shotgun (WGS) entry which is preliminary data.</text>
</comment>
<evidence type="ECO:0000313" key="2">
    <source>
        <dbReference type="Proteomes" id="UP001162060"/>
    </source>
</evidence>
<gene>
    <name evidence="1" type="ORF">PM001_LOCUS5886</name>
</gene>
<dbReference type="PANTHER" id="PTHR11439">
    <property type="entry name" value="GAG-POL-RELATED RETROTRANSPOSON"/>
    <property type="match status" value="1"/>
</dbReference>
<accession>A0AAV1TE09</accession>
<evidence type="ECO:0000313" key="1">
    <source>
        <dbReference type="EMBL" id="CAK7918891.1"/>
    </source>
</evidence>
<evidence type="ECO:0008006" key="3">
    <source>
        <dbReference type="Google" id="ProtNLM"/>
    </source>
</evidence>
<name>A0AAV1TE09_9STRA</name>
<proteinExistence type="predicted"/>
<dbReference type="AlphaFoldDB" id="A0AAV1TE09"/>
<sequence>MAISWSAKKQGGVSLSTMEAEFVAASEIARELLGVREMLIEIGMAPELPMLMHVDNQAAIRQLEGEASSLKAKHIDVRVKFACDFARRGIVRAQYVRSELMLADLLTKALDPHKLATMRTLVHLGLNGKS</sequence>
<dbReference type="CDD" id="cd09272">
    <property type="entry name" value="RNase_HI_RT_Ty1"/>
    <property type="match status" value="1"/>
</dbReference>
<organism evidence="1 2">
    <name type="scientific">Peronospora matthiolae</name>
    <dbReference type="NCBI Taxonomy" id="2874970"/>
    <lineage>
        <taxon>Eukaryota</taxon>
        <taxon>Sar</taxon>
        <taxon>Stramenopiles</taxon>
        <taxon>Oomycota</taxon>
        <taxon>Peronosporomycetes</taxon>
        <taxon>Peronosporales</taxon>
        <taxon>Peronosporaceae</taxon>
        <taxon>Peronospora</taxon>
    </lineage>
</organism>
<dbReference type="PANTHER" id="PTHR11439:SF440">
    <property type="entry name" value="INTEGRASE CATALYTIC DOMAIN-CONTAINING PROTEIN"/>
    <property type="match status" value="1"/>
</dbReference>
<dbReference type="EMBL" id="CAKLBY020000047">
    <property type="protein sequence ID" value="CAK7918891.1"/>
    <property type="molecule type" value="Genomic_DNA"/>
</dbReference>